<dbReference type="RefSeq" id="WP_168107138.1">
    <property type="nucleotide sequence ID" value="NZ_VTOX01000002.1"/>
</dbReference>
<gene>
    <name evidence="1" type="ORF">RAMLITH_09575</name>
</gene>
<reference evidence="1 2" key="1">
    <citation type="journal article" date="2020" name="Nature">
        <title>Bacterial chemolithoautotrophy via manganese oxidation.</title>
        <authorList>
            <person name="Yu H."/>
            <person name="Leadbetter J.R."/>
        </authorList>
    </citation>
    <scope>NUCLEOTIDE SEQUENCE [LARGE SCALE GENOMIC DNA]</scope>
    <source>
        <strain evidence="1 2">RBP-1</strain>
    </source>
</reference>
<dbReference type="Proteomes" id="UP000521868">
    <property type="component" value="Unassembled WGS sequence"/>
</dbReference>
<protein>
    <submittedName>
        <fullName evidence="1">Uncharacterized protein</fullName>
    </submittedName>
</protein>
<organism evidence="1 2">
    <name type="scientific">Ramlibacter lithotrophicus</name>
    <dbReference type="NCBI Taxonomy" id="2606681"/>
    <lineage>
        <taxon>Bacteria</taxon>
        <taxon>Pseudomonadati</taxon>
        <taxon>Pseudomonadota</taxon>
        <taxon>Betaproteobacteria</taxon>
        <taxon>Burkholderiales</taxon>
        <taxon>Comamonadaceae</taxon>
        <taxon>Ramlibacter</taxon>
    </lineage>
</organism>
<accession>A0A7X6I6G5</accession>
<proteinExistence type="predicted"/>
<name>A0A7X6I6G5_9BURK</name>
<comment type="caution">
    <text evidence="1">The sequence shown here is derived from an EMBL/GenBank/DDBJ whole genome shotgun (WGS) entry which is preliminary data.</text>
</comment>
<dbReference type="EMBL" id="VTOX01000002">
    <property type="protein sequence ID" value="NKE66069.1"/>
    <property type="molecule type" value="Genomic_DNA"/>
</dbReference>
<evidence type="ECO:0000313" key="2">
    <source>
        <dbReference type="Proteomes" id="UP000521868"/>
    </source>
</evidence>
<keyword evidence="2" id="KW-1185">Reference proteome</keyword>
<sequence length="64" mass="6896">MEAHPAELNPAWQKSLETAAALAREQLDCALEIVREVNPQRQDAALVAAVVHAIAINQATLRAP</sequence>
<dbReference type="AlphaFoldDB" id="A0A7X6I6G5"/>
<evidence type="ECO:0000313" key="1">
    <source>
        <dbReference type="EMBL" id="NKE66069.1"/>
    </source>
</evidence>